<dbReference type="Pfam" id="PF10787">
    <property type="entry name" value="YfmQ"/>
    <property type="match status" value="1"/>
</dbReference>
<dbReference type="InterPro" id="IPR019723">
    <property type="entry name" value="Uncharacterised_YfmQ"/>
</dbReference>
<keyword evidence="2" id="KW-1185">Reference proteome</keyword>
<dbReference type="RefSeq" id="WP_336499459.1">
    <property type="nucleotide sequence ID" value="NZ_JBAWSY010000032.1"/>
</dbReference>
<protein>
    <submittedName>
        <fullName evidence="1">YfmQ family protein</fullName>
    </submittedName>
</protein>
<evidence type="ECO:0000313" key="2">
    <source>
        <dbReference type="Proteomes" id="UP001364890"/>
    </source>
</evidence>
<dbReference type="Proteomes" id="UP001364890">
    <property type="component" value="Unassembled WGS sequence"/>
</dbReference>
<reference evidence="1 2" key="1">
    <citation type="submission" date="2024-01" db="EMBL/GenBank/DDBJ databases">
        <title>Seven novel Bacillus-like species.</title>
        <authorList>
            <person name="Liu G."/>
        </authorList>
    </citation>
    <scope>NUCLEOTIDE SEQUENCE [LARGE SCALE GENOMIC DNA]</scope>
    <source>
        <strain evidence="1 2">FJAT-51614</strain>
    </source>
</reference>
<dbReference type="EMBL" id="JBAWSY010000032">
    <property type="protein sequence ID" value="MEI4771910.1"/>
    <property type="molecule type" value="Genomic_DNA"/>
</dbReference>
<sequence length="147" mass="17070">MTWITVLLIVISIIFKFLMSPPSAVVGWVVSKFALHPKLDSKDITVTFNGMHLEEEEKIRFTDFFNEALFLERNHIFPGNEKFFLHPETNVIPFVINVKSRNKEMNFFVYSHDDQVDVVKQWKKKVASYSLSSDNLGKFSILSIINV</sequence>
<proteinExistence type="predicted"/>
<comment type="caution">
    <text evidence="1">The sequence shown here is derived from an EMBL/GenBank/DDBJ whole genome shotgun (WGS) entry which is preliminary data.</text>
</comment>
<name>A0ABU8FCA2_9BACI</name>
<accession>A0ABU8FCA2</accession>
<evidence type="ECO:0000313" key="1">
    <source>
        <dbReference type="EMBL" id="MEI4771910.1"/>
    </source>
</evidence>
<organism evidence="1 2">
    <name type="scientific">Psychrobacillus mangrovi</name>
    <dbReference type="NCBI Taxonomy" id="3117745"/>
    <lineage>
        <taxon>Bacteria</taxon>
        <taxon>Bacillati</taxon>
        <taxon>Bacillota</taxon>
        <taxon>Bacilli</taxon>
        <taxon>Bacillales</taxon>
        <taxon>Bacillaceae</taxon>
        <taxon>Psychrobacillus</taxon>
    </lineage>
</organism>
<gene>
    <name evidence="1" type="ORF">WAX74_20120</name>
</gene>